<dbReference type="EC" id="2.7.13.3" evidence="2"/>
<dbReference type="Gene3D" id="1.20.5.1930">
    <property type="match status" value="1"/>
</dbReference>
<protein>
    <recommendedName>
        <fullName evidence="2">histidine kinase</fullName>
        <ecNumber evidence="2">2.7.13.3</ecNumber>
    </recommendedName>
</protein>
<feature type="transmembrane region" description="Helical" evidence="9">
    <location>
        <begin position="112"/>
        <end position="130"/>
    </location>
</feature>
<dbReference type="Pfam" id="PF02518">
    <property type="entry name" value="HATPase_c"/>
    <property type="match status" value="1"/>
</dbReference>
<dbReference type="PANTHER" id="PTHR24421">
    <property type="entry name" value="NITRATE/NITRITE SENSOR PROTEIN NARX-RELATED"/>
    <property type="match status" value="1"/>
</dbReference>
<feature type="domain" description="Histidine kinase/HSP90-like ATPase" evidence="10">
    <location>
        <begin position="305"/>
        <end position="393"/>
    </location>
</feature>
<dbReference type="RefSeq" id="WP_379928274.1">
    <property type="nucleotide sequence ID" value="NZ_JBHUMM010000007.1"/>
</dbReference>
<evidence type="ECO:0000256" key="6">
    <source>
        <dbReference type="ARBA" id="ARBA00022777"/>
    </source>
</evidence>
<keyword evidence="6 11" id="KW-0418">Kinase</keyword>
<dbReference type="Gene3D" id="3.30.565.10">
    <property type="entry name" value="Histidine kinase-like ATPase, C-terminal domain"/>
    <property type="match status" value="1"/>
</dbReference>
<dbReference type="Proteomes" id="UP001597497">
    <property type="component" value="Unassembled WGS sequence"/>
</dbReference>
<keyword evidence="7" id="KW-0067">ATP-binding</keyword>
<evidence type="ECO:0000256" key="1">
    <source>
        <dbReference type="ARBA" id="ARBA00000085"/>
    </source>
</evidence>
<dbReference type="InterPro" id="IPR050482">
    <property type="entry name" value="Sensor_HK_TwoCompSys"/>
</dbReference>
<evidence type="ECO:0000256" key="3">
    <source>
        <dbReference type="ARBA" id="ARBA00022553"/>
    </source>
</evidence>
<evidence type="ECO:0000259" key="10">
    <source>
        <dbReference type="SMART" id="SM00387"/>
    </source>
</evidence>
<organism evidence="11 12">
    <name type="scientific">Marinicrinis sediminis</name>
    <dbReference type="NCBI Taxonomy" id="1652465"/>
    <lineage>
        <taxon>Bacteria</taxon>
        <taxon>Bacillati</taxon>
        <taxon>Bacillota</taxon>
        <taxon>Bacilli</taxon>
        <taxon>Bacillales</taxon>
        <taxon>Paenibacillaceae</taxon>
    </lineage>
</organism>
<keyword evidence="8" id="KW-0902">Two-component regulatory system</keyword>
<keyword evidence="12" id="KW-1185">Reference proteome</keyword>
<evidence type="ECO:0000256" key="8">
    <source>
        <dbReference type="ARBA" id="ARBA00023012"/>
    </source>
</evidence>
<evidence type="ECO:0000313" key="11">
    <source>
        <dbReference type="EMBL" id="MFD2670846.1"/>
    </source>
</evidence>
<reference evidence="12" key="1">
    <citation type="journal article" date="2019" name="Int. J. Syst. Evol. Microbiol.">
        <title>The Global Catalogue of Microorganisms (GCM) 10K type strain sequencing project: providing services to taxonomists for standard genome sequencing and annotation.</title>
        <authorList>
            <consortium name="The Broad Institute Genomics Platform"/>
            <consortium name="The Broad Institute Genome Sequencing Center for Infectious Disease"/>
            <person name="Wu L."/>
            <person name="Ma J."/>
        </authorList>
    </citation>
    <scope>NUCLEOTIDE SEQUENCE [LARGE SCALE GENOMIC DNA]</scope>
    <source>
        <strain evidence="12">KCTC 33676</strain>
    </source>
</reference>
<feature type="transmembrane region" description="Helical" evidence="9">
    <location>
        <begin position="136"/>
        <end position="159"/>
    </location>
</feature>
<evidence type="ECO:0000256" key="9">
    <source>
        <dbReference type="SAM" id="Phobius"/>
    </source>
</evidence>
<keyword evidence="4" id="KW-0808">Transferase</keyword>
<evidence type="ECO:0000313" key="12">
    <source>
        <dbReference type="Proteomes" id="UP001597497"/>
    </source>
</evidence>
<feature type="transmembrane region" description="Helical" evidence="9">
    <location>
        <begin position="68"/>
        <end position="86"/>
    </location>
</feature>
<accession>A0ABW5R753</accession>
<keyword evidence="9" id="KW-0812">Transmembrane</keyword>
<sequence>MIDRRKWHWLDWGLFAIHFFWHLLGMYFIVFQPAALGHVPFWPFTLSLLGSFGLPLFFWRQGYVHKGWFPFVVLITSGTLQFYLSFFVREEVGLILFPTLLVAYLAHRSTYIWVLPVYLLAFPLLTSWLISDGSVWLYPDLLLNTFLLFGIGFSFGRILESNRDMQKLLDENKEQYQFINYQNEVLQQYIKEVEALSKLEERNRLAKELHDTVGHTFTSVIMGMDAVHYLMDTAPEEAKKKLDVLREVTRTGLDEIRKNIHQIAPESEEVQLLAYLQRLTDDFALHTQTSINLRTIGTPVELSRTLKMNAIRCIQEALTNAKKHGQAKHIQVVLAYRPQAFHVEIEDDGIGTDKLIYGFGLKSMKDRVQGLNGTLRTTSRLHEGTRVTCTFPL</sequence>
<keyword evidence="9" id="KW-1133">Transmembrane helix</keyword>
<dbReference type="InterPro" id="IPR011712">
    <property type="entry name" value="Sig_transdc_His_kin_sub3_dim/P"/>
</dbReference>
<dbReference type="InterPro" id="IPR003594">
    <property type="entry name" value="HATPase_dom"/>
</dbReference>
<dbReference type="InterPro" id="IPR036890">
    <property type="entry name" value="HATPase_C_sf"/>
</dbReference>
<proteinExistence type="predicted"/>
<name>A0ABW5R753_9BACL</name>
<dbReference type="CDD" id="cd16917">
    <property type="entry name" value="HATPase_UhpB-NarQ-NarX-like"/>
    <property type="match status" value="1"/>
</dbReference>
<dbReference type="GO" id="GO:0016301">
    <property type="term" value="F:kinase activity"/>
    <property type="evidence" value="ECO:0007669"/>
    <property type="project" value="UniProtKB-KW"/>
</dbReference>
<keyword evidence="9" id="KW-0472">Membrane</keyword>
<dbReference type="Pfam" id="PF07730">
    <property type="entry name" value="HisKA_3"/>
    <property type="match status" value="1"/>
</dbReference>
<dbReference type="SUPFAM" id="SSF55874">
    <property type="entry name" value="ATPase domain of HSP90 chaperone/DNA topoisomerase II/histidine kinase"/>
    <property type="match status" value="1"/>
</dbReference>
<dbReference type="PANTHER" id="PTHR24421:SF10">
    <property type="entry name" value="NITRATE_NITRITE SENSOR PROTEIN NARQ"/>
    <property type="match status" value="1"/>
</dbReference>
<evidence type="ECO:0000256" key="7">
    <source>
        <dbReference type="ARBA" id="ARBA00022840"/>
    </source>
</evidence>
<feature type="transmembrane region" description="Helical" evidence="9">
    <location>
        <begin position="12"/>
        <end position="35"/>
    </location>
</feature>
<keyword evidence="5" id="KW-0547">Nucleotide-binding</keyword>
<comment type="catalytic activity">
    <reaction evidence="1">
        <text>ATP + protein L-histidine = ADP + protein N-phospho-L-histidine.</text>
        <dbReference type="EC" id="2.7.13.3"/>
    </reaction>
</comment>
<feature type="transmembrane region" description="Helical" evidence="9">
    <location>
        <begin position="41"/>
        <end position="59"/>
    </location>
</feature>
<dbReference type="SMART" id="SM00387">
    <property type="entry name" value="HATPase_c"/>
    <property type="match status" value="1"/>
</dbReference>
<gene>
    <name evidence="11" type="ORF">ACFSUC_04395</name>
</gene>
<keyword evidence="3" id="KW-0597">Phosphoprotein</keyword>
<evidence type="ECO:0000256" key="4">
    <source>
        <dbReference type="ARBA" id="ARBA00022679"/>
    </source>
</evidence>
<dbReference type="EMBL" id="JBHUMM010000007">
    <property type="protein sequence ID" value="MFD2670846.1"/>
    <property type="molecule type" value="Genomic_DNA"/>
</dbReference>
<comment type="caution">
    <text evidence="11">The sequence shown here is derived from an EMBL/GenBank/DDBJ whole genome shotgun (WGS) entry which is preliminary data.</text>
</comment>
<evidence type="ECO:0000256" key="5">
    <source>
        <dbReference type="ARBA" id="ARBA00022741"/>
    </source>
</evidence>
<evidence type="ECO:0000256" key="2">
    <source>
        <dbReference type="ARBA" id="ARBA00012438"/>
    </source>
</evidence>